<dbReference type="Gene3D" id="3.40.50.300">
    <property type="entry name" value="P-loop containing nucleotide triphosphate hydrolases"/>
    <property type="match status" value="1"/>
</dbReference>
<dbReference type="GO" id="GO:0016787">
    <property type="term" value="F:hydrolase activity"/>
    <property type="evidence" value="ECO:0007669"/>
    <property type="project" value="UniProtKB-KW"/>
</dbReference>
<evidence type="ECO:0000313" key="2">
    <source>
        <dbReference type="Proteomes" id="UP000501690"/>
    </source>
</evidence>
<dbReference type="Proteomes" id="UP000501690">
    <property type="component" value="Linkage Group LG2"/>
</dbReference>
<proteinExistence type="predicted"/>
<dbReference type="SUPFAM" id="SSF52540">
    <property type="entry name" value="P-loop containing nucleoside triphosphate hydrolases"/>
    <property type="match status" value="1"/>
</dbReference>
<accession>A0A4D6KY70</accession>
<sequence>MEETAQQMKRPFGIPEKPEFTVGLDEPLKKLKTNVLSEGLSVMVLTGVGGLGKTTLATMLYY</sequence>
<dbReference type="InterPro" id="IPR027417">
    <property type="entry name" value="P-loop_NTPase"/>
</dbReference>
<name>A0A4D6KY70_VIGUN</name>
<dbReference type="AlphaFoldDB" id="A0A4D6KY70"/>
<dbReference type="EMBL" id="CP039346">
    <property type="protein sequence ID" value="QCD81475.1"/>
    <property type="molecule type" value="Genomic_DNA"/>
</dbReference>
<reference evidence="1 2" key="1">
    <citation type="submission" date="2019-04" db="EMBL/GenBank/DDBJ databases">
        <title>An improved genome assembly and genetic linkage map for asparagus bean, Vigna unguiculata ssp. sesquipedialis.</title>
        <authorList>
            <person name="Xia Q."/>
            <person name="Zhang R."/>
            <person name="Dong Y."/>
        </authorList>
    </citation>
    <scope>NUCLEOTIDE SEQUENCE [LARGE SCALE GENOMIC DNA]</scope>
    <source>
        <tissue evidence="1">Leaf</tissue>
    </source>
</reference>
<keyword evidence="2" id="KW-1185">Reference proteome</keyword>
<protein>
    <submittedName>
        <fullName evidence="1">P-loop containing nucleoside triphosphate hydrolase</fullName>
    </submittedName>
</protein>
<evidence type="ECO:0000313" key="1">
    <source>
        <dbReference type="EMBL" id="QCD81475.1"/>
    </source>
</evidence>
<keyword evidence="1" id="KW-0378">Hydrolase</keyword>
<organism evidence="1 2">
    <name type="scientific">Vigna unguiculata</name>
    <name type="common">Cowpea</name>
    <dbReference type="NCBI Taxonomy" id="3917"/>
    <lineage>
        <taxon>Eukaryota</taxon>
        <taxon>Viridiplantae</taxon>
        <taxon>Streptophyta</taxon>
        <taxon>Embryophyta</taxon>
        <taxon>Tracheophyta</taxon>
        <taxon>Spermatophyta</taxon>
        <taxon>Magnoliopsida</taxon>
        <taxon>eudicotyledons</taxon>
        <taxon>Gunneridae</taxon>
        <taxon>Pentapetalae</taxon>
        <taxon>rosids</taxon>
        <taxon>fabids</taxon>
        <taxon>Fabales</taxon>
        <taxon>Fabaceae</taxon>
        <taxon>Papilionoideae</taxon>
        <taxon>50 kb inversion clade</taxon>
        <taxon>NPAAA clade</taxon>
        <taxon>indigoferoid/millettioid clade</taxon>
        <taxon>Phaseoleae</taxon>
        <taxon>Vigna</taxon>
    </lineage>
</organism>
<gene>
    <name evidence="1" type="ORF">DEO72_LG2g1802</name>
</gene>